<keyword evidence="14" id="KW-1185">Reference proteome</keyword>
<dbReference type="AlphaFoldDB" id="A0A0T6AV60"/>
<evidence type="ECO:0000313" key="14">
    <source>
        <dbReference type="Proteomes" id="UP000051574"/>
    </source>
</evidence>
<evidence type="ECO:0000256" key="10">
    <source>
        <dbReference type="SAM" id="Phobius"/>
    </source>
</evidence>
<comment type="caution">
    <text evidence="13">The sequence shown here is derived from an EMBL/GenBank/DDBJ whole genome shotgun (WGS) entry which is preliminary data.</text>
</comment>
<evidence type="ECO:0000256" key="5">
    <source>
        <dbReference type="ARBA" id="ARBA00022729"/>
    </source>
</evidence>
<comment type="similarity">
    <text evidence="2 9">Belongs to the EMP24/GP25L family.</text>
</comment>
<protein>
    <recommendedName>
        <fullName evidence="12">GOLD domain-containing protein</fullName>
    </recommendedName>
</protein>
<dbReference type="GO" id="GO:0016020">
    <property type="term" value="C:membrane"/>
    <property type="evidence" value="ECO:0007669"/>
    <property type="project" value="UniProtKB-SubCell"/>
</dbReference>
<feature type="domain" description="GOLD" evidence="12">
    <location>
        <begin position="31"/>
        <end position="113"/>
    </location>
</feature>
<gene>
    <name evidence="13" type="ORF">AMK59_8033</name>
</gene>
<keyword evidence="4 9" id="KW-0812">Transmembrane</keyword>
<dbReference type="GO" id="GO:0012505">
    <property type="term" value="C:endomembrane system"/>
    <property type="evidence" value="ECO:0007669"/>
    <property type="project" value="UniProtKB-SubCell"/>
</dbReference>
<sequence>MYGHLLLILSLVLSLINSSFSYFITVDAHAEECFFDRVEVGTKMALTFEIAEGGFLDIDVRIVGPDGNVIANGERESSGKYTFAANTNGVYTYCFSNKMSTMTPKVVMFNMAIGEAPKGETNADGESATKLEDMIRQLSGSLASVKSEQEYMQVRDRIHRSINESTNSRVVMWSFFEAVILVAMTLGQVYYLKRFFEVRRVV</sequence>
<keyword evidence="3" id="KW-0217">Developmental protein</keyword>
<comment type="subcellular location">
    <subcellularLocation>
        <location evidence="8">Endomembrane system</location>
        <topology evidence="8">Single-pass membrane protein</topology>
    </subcellularLocation>
    <subcellularLocation>
        <location evidence="1 9">Membrane</location>
        <topology evidence="1 9">Single-pass type I membrane protein</topology>
    </subcellularLocation>
</comment>
<evidence type="ECO:0000313" key="13">
    <source>
        <dbReference type="EMBL" id="KRT78968.1"/>
    </source>
</evidence>
<dbReference type="InterPro" id="IPR015720">
    <property type="entry name" value="Emp24-like"/>
</dbReference>
<name>A0A0T6AV60_9SCAR</name>
<feature type="transmembrane region" description="Helical" evidence="10">
    <location>
        <begin position="170"/>
        <end position="192"/>
    </location>
</feature>
<evidence type="ECO:0000256" key="2">
    <source>
        <dbReference type="ARBA" id="ARBA00007104"/>
    </source>
</evidence>
<feature type="chain" id="PRO_5006668147" description="GOLD domain-containing protein" evidence="11">
    <location>
        <begin position="22"/>
        <end position="202"/>
    </location>
</feature>
<keyword evidence="5 11" id="KW-0732">Signal</keyword>
<dbReference type="Pfam" id="PF01105">
    <property type="entry name" value="EMP24_GP25L"/>
    <property type="match status" value="1"/>
</dbReference>
<evidence type="ECO:0000256" key="8">
    <source>
        <dbReference type="ARBA" id="ARBA00037847"/>
    </source>
</evidence>
<keyword evidence="6 10" id="KW-1133">Transmembrane helix</keyword>
<dbReference type="PROSITE" id="PS50866">
    <property type="entry name" value="GOLD"/>
    <property type="match status" value="1"/>
</dbReference>
<accession>A0A0T6AV60</accession>
<evidence type="ECO:0000259" key="12">
    <source>
        <dbReference type="PROSITE" id="PS50866"/>
    </source>
</evidence>
<reference evidence="13 14" key="1">
    <citation type="submission" date="2015-09" db="EMBL/GenBank/DDBJ databases">
        <title>Draft genome of the scarab beetle Oryctes borbonicus.</title>
        <authorList>
            <person name="Meyer J.M."/>
            <person name="Markov G.V."/>
            <person name="Baskaran P."/>
            <person name="Herrmann M."/>
            <person name="Sommer R.J."/>
            <person name="Roedelsperger C."/>
        </authorList>
    </citation>
    <scope>NUCLEOTIDE SEQUENCE [LARGE SCALE GENOMIC DNA]</scope>
    <source>
        <strain evidence="13">OB123</strain>
        <tissue evidence="13">Whole animal</tissue>
    </source>
</reference>
<evidence type="ECO:0000256" key="1">
    <source>
        <dbReference type="ARBA" id="ARBA00004479"/>
    </source>
</evidence>
<dbReference type="InterPro" id="IPR036598">
    <property type="entry name" value="GOLD_dom_sf"/>
</dbReference>
<keyword evidence="7 10" id="KW-0472">Membrane</keyword>
<organism evidence="13 14">
    <name type="scientific">Oryctes borbonicus</name>
    <dbReference type="NCBI Taxonomy" id="1629725"/>
    <lineage>
        <taxon>Eukaryota</taxon>
        <taxon>Metazoa</taxon>
        <taxon>Ecdysozoa</taxon>
        <taxon>Arthropoda</taxon>
        <taxon>Hexapoda</taxon>
        <taxon>Insecta</taxon>
        <taxon>Pterygota</taxon>
        <taxon>Neoptera</taxon>
        <taxon>Endopterygota</taxon>
        <taxon>Coleoptera</taxon>
        <taxon>Polyphaga</taxon>
        <taxon>Scarabaeiformia</taxon>
        <taxon>Scarabaeidae</taxon>
        <taxon>Dynastinae</taxon>
        <taxon>Oryctes</taxon>
    </lineage>
</organism>
<dbReference type="InterPro" id="IPR009038">
    <property type="entry name" value="GOLD_dom"/>
</dbReference>
<dbReference type="OrthoDB" id="1929172at2759"/>
<dbReference type="PANTHER" id="PTHR22811">
    <property type="entry name" value="TRANSMEMBRANE EMP24 DOMAIN-CONTAINING PROTEIN"/>
    <property type="match status" value="1"/>
</dbReference>
<dbReference type="SUPFAM" id="SSF101576">
    <property type="entry name" value="Supernatant protein factor (SPF), C-terminal domain"/>
    <property type="match status" value="1"/>
</dbReference>
<evidence type="ECO:0000256" key="6">
    <source>
        <dbReference type="ARBA" id="ARBA00022989"/>
    </source>
</evidence>
<evidence type="ECO:0000256" key="4">
    <source>
        <dbReference type="ARBA" id="ARBA00022692"/>
    </source>
</evidence>
<evidence type="ECO:0000256" key="7">
    <source>
        <dbReference type="ARBA" id="ARBA00023136"/>
    </source>
</evidence>
<evidence type="ECO:0000256" key="3">
    <source>
        <dbReference type="ARBA" id="ARBA00022473"/>
    </source>
</evidence>
<proteinExistence type="inferred from homology"/>
<dbReference type="SMART" id="SM01190">
    <property type="entry name" value="EMP24_GP25L"/>
    <property type="match status" value="1"/>
</dbReference>
<evidence type="ECO:0000256" key="9">
    <source>
        <dbReference type="RuleBase" id="RU003827"/>
    </source>
</evidence>
<feature type="signal peptide" evidence="11">
    <location>
        <begin position="1"/>
        <end position="21"/>
    </location>
</feature>
<dbReference type="Proteomes" id="UP000051574">
    <property type="component" value="Unassembled WGS sequence"/>
</dbReference>
<dbReference type="EMBL" id="LJIG01022739">
    <property type="protein sequence ID" value="KRT78968.1"/>
    <property type="molecule type" value="Genomic_DNA"/>
</dbReference>
<evidence type="ECO:0000256" key="11">
    <source>
        <dbReference type="SAM" id="SignalP"/>
    </source>
</evidence>